<sequence>MESKTKEKLIKKLKEIGVVKKRRVNLKHAGISNFYVDIKKAYGEPKILDMIGKCIWKQIDKNITCVAAAGYGGIPLAAAVSGKYGLKLVLVREKPKEHGMNVWIDGYMPKKGDKVWIVDDVLTTGKSIKHIIKVIKKTDAKIFGCSVVVKRGDGQTDIPLFYILGAEDLL</sequence>
<feature type="binding site" evidence="6">
    <location>
        <position position="98"/>
    </location>
    <ligand>
        <name>5-phospho-alpha-D-ribose 1-diphosphate</name>
        <dbReference type="ChEBI" id="CHEBI:58017"/>
        <note>ligand shared between dimeric partners</note>
    </ligand>
</feature>
<dbReference type="CDD" id="cd06223">
    <property type="entry name" value="PRTases_typeI"/>
    <property type="match status" value="1"/>
</dbReference>
<comment type="caution">
    <text evidence="6">Lacks conserved residue(s) required for the propagation of feature annotation.</text>
</comment>
<comment type="pathway">
    <text evidence="1 6">Pyrimidine metabolism; UMP biosynthesis via de novo pathway; UMP from orotate: step 1/2.</text>
</comment>
<keyword evidence="4 6" id="KW-0808">Transferase</keyword>
<proteinExistence type="inferred from homology"/>
<protein>
    <recommendedName>
        <fullName evidence="2 6">Orotate phosphoribosyltransferase</fullName>
        <shortName evidence="6">OPRT</shortName>
        <shortName evidence="6">OPRTase</shortName>
        <ecNumber evidence="2 6">2.4.2.10</ecNumber>
    </recommendedName>
</protein>
<evidence type="ECO:0000256" key="5">
    <source>
        <dbReference type="ARBA" id="ARBA00022975"/>
    </source>
</evidence>
<dbReference type="EC" id="2.4.2.10" evidence="2 6"/>
<comment type="subunit">
    <text evidence="6">Homodimer.</text>
</comment>
<dbReference type="GO" id="GO:0044205">
    <property type="term" value="P:'de novo' UMP biosynthetic process"/>
    <property type="evidence" value="ECO:0007669"/>
    <property type="project" value="UniProtKB-UniRule"/>
</dbReference>
<comment type="cofactor">
    <cofactor evidence="6">
        <name>Mg(2+)</name>
        <dbReference type="ChEBI" id="CHEBI:18420"/>
    </cofactor>
</comment>
<gene>
    <name evidence="6" type="primary">pyrE</name>
    <name evidence="8" type="ORF">A3A25_02035</name>
</gene>
<dbReference type="Gene3D" id="3.40.50.2020">
    <property type="match status" value="1"/>
</dbReference>
<dbReference type="GO" id="GO:0000287">
    <property type="term" value="F:magnesium ion binding"/>
    <property type="evidence" value="ECO:0007669"/>
    <property type="project" value="UniProtKB-UniRule"/>
</dbReference>
<dbReference type="GO" id="GO:0004588">
    <property type="term" value="F:orotate phosphoribosyltransferase activity"/>
    <property type="evidence" value="ECO:0007669"/>
    <property type="project" value="UniProtKB-UniRule"/>
</dbReference>
<feature type="domain" description="Phosphoribosyltransferase" evidence="7">
    <location>
        <begin position="45"/>
        <end position="156"/>
    </location>
</feature>
<dbReference type="AlphaFoldDB" id="A0A1F5C5I2"/>
<evidence type="ECO:0000256" key="6">
    <source>
        <dbReference type="HAMAP-Rule" id="MF_01208"/>
    </source>
</evidence>
<evidence type="ECO:0000256" key="4">
    <source>
        <dbReference type="ARBA" id="ARBA00022679"/>
    </source>
</evidence>
<dbReference type="UniPathway" id="UPA00070">
    <property type="reaction ID" value="UER00119"/>
</dbReference>
<feature type="binding site" description="in other chain" evidence="6">
    <location>
        <position position="27"/>
    </location>
    <ligand>
        <name>5-phospho-alpha-D-ribose 1-diphosphate</name>
        <dbReference type="ChEBI" id="CHEBI:58017"/>
        <note>ligand shared between dimeric partners</note>
    </ligand>
</feature>
<dbReference type="STRING" id="1797299.A3A25_02035"/>
<dbReference type="Proteomes" id="UP000178969">
    <property type="component" value="Unassembled WGS sequence"/>
</dbReference>
<dbReference type="SUPFAM" id="SSF53271">
    <property type="entry name" value="PRTase-like"/>
    <property type="match status" value="1"/>
</dbReference>
<evidence type="ECO:0000256" key="1">
    <source>
        <dbReference type="ARBA" id="ARBA00004889"/>
    </source>
</evidence>
<comment type="similarity">
    <text evidence="6">Belongs to the purine/pyrimidine phosphoribosyltransferase family. PyrE subfamily.</text>
</comment>
<comment type="caution">
    <text evidence="8">The sequence shown here is derived from an EMBL/GenBank/DDBJ whole genome shotgun (WGS) entry which is preliminary data.</text>
</comment>
<evidence type="ECO:0000313" key="9">
    <source>
        <dbReference type="Proteomes" id="UP000178969"/>
    </source>
</evidence>
<dbReference type="GO" id="GO:0019856">
    <property type="term" value="P:pyrimidine nucleobase biosynthetic process"/>
    <property type="evidence" value="ECO:0007669"/>
    <property type="project" value="TreeGrafter"/>
</dbReference>
<feature type="binding site" evidence="6">
    <location>
        <position position="92"/>
    </location>
    <ligand>
        <name>5-phospho-alpha-D-ribose 1-diphosphate</name>
        <dbReference type="ChEBI" id="CHEBI:58017"/>
        <note>ligand shared between dimeric partners</note>
    </ligand>
</feature>
<accession>A0A1F5C5I2</accession>
<feature type="binding site" evidence="6">
    <location>
        <position position="123"/>
    </location>
    <ligand>
        <name>orotate</name>
        <dbReference type="ChEBI" id="CHEBI:30839"/>
    </ligand>
</feature>
<dbReference type="InterPro" id="IPR029057">
    <property type="entry name" value="PRTase-like"/>
</dbReference>
<evidence type="ECO:0000313" key="8">
    <source>
        <dbReference type="EMBL" id="OGD38122.1"/>
    </source>
</evidence>
<organism evidence="8 9">
    <name type="scientific">Candidatus Azambacteria bacterium RIFCSPLOWO2_01_FULL_46_26</name>
    <dbReference type="NCBI Taxonomy" id="1797299"/>
    <lineage>
        <taxon>Bacteria</taxon>
        <taxon>Candidatus Azamiibacteriota</taxon>
    </lineage>
</organism>
<dbReference type="EMBL" id="MEYT01000050">
    <property type="protein sequence ID" value="OGD38122.1"/>
    <property type="molecule type" value="Genomic_DNA"/>
</dbReference>
<feature type="binding site" evidence="6">
    <location>
        <position position="96"/>
    </location>
    <ligand>
        <name>5-phospho-alpha-D-ribose 1-diphosphate</name>
        <dbReference type="ChEBI" id="CHEBI:58017"/>
        <note>ligand shared between dimeric partners</note>
    </ligand>
</feature>
<keyword evidence="3 6" id="KW-0328">Glycosyltransferase</keyword>
<dbReference type="PANTHER" id="PTHR19278:SF9">
    <property type="entry name" value="URIDINE 5'-MONOPHOSPHATE SYNTHASE"/>
    <property type="match status" value="1"/>
</dbReference>
<dbReference type="PANTHER" id="PTHR19278">
    <property type="entry name" value="OROTATE PHOSPHORIBOSYLTRANSFERASE"/>
    <property type="match status" value="1"/>
</dbReference>
<dbReference type="HAMAP" id="MF_01208">
    <property type="entry name" value="PyrE"/>
    <property type="match status" value="1"/>
</dbReference>
<dbReference type="InterPro" id="IPR000836">
    <property type="entry name" value="PRTase_dom"/>
</dbReference>
<feature type="binding site" evidence="6">
    <location>
        <position position="151"/>
    </location>
    <ligand>
        <name>orotate</name>
        <dbReference type="ChEBI" id="CHEBI:30839"/>
    </ligand>
</feature>
<reference evidence="8 9" key="1">
    <citation type="journal article" date="2016" name="Nat. Commun.">
        <title>Thousands of microbial genomes shed light on interconnected biogeochemical processes in an aquifer system.</title>
        <authorList>
            <person name="Anantharaman K."/>
            <person name="Brown C.T."/>
            <person name="Hug L.A."/>
            <person name="Sharon I."/>
            <person name="Castelle C.J."/>
            <person name="Probst A.J."/>
            <person name="Thomas B.C."/>
            <person name="Singh A."/>
            <person name="Wilkins M.J."/>
            <person name="Karaoz U."/>
            <person name="Brodie E.L."/>
            <person name="Williams K.H."/>
            <person name="Hubbard S.S."/>
            <person name="Banfield J.F."/>
        </authorList>
    </citation>
    <scope>NUCLEOTIDE SEQUENCE [LARGE SCALE GENOMIC DNA]</scope>
</reference>
<name>A0A1F5C5I2_9BACT</name>
<dbReference type="InterPro" id="IPR023031">
    <property type="entry name" value="OPRT"/>
</dbReference>
<keyword evidence="5 6" id="KW-0665">Pyrimidine biosynthesis</keyword>
<evidence type="ECO:0000256" key="2">
    <source>
        <dbReference type="ARBA" id="ARBA00011971"/>
    </source>
</evidence>
<keyword evidence="6" id="KW-0460">Magnesium</keyword>
<feature type="binding site" description="in other chain" evidence="6">
    <location>
        <begin position="119"/>
        <end position="127"/>
    </location>
    <ligand>
        <name>5-phospho-alpha-D-ribose 1-diphosphate</name>
        <dbReference type="ChEBI" id="CHEBI:58017"/>
        <note>ligand shared between dimeric partners</note>
    </ligand>
</feature>
<comment type="catalytic activity">
    <reaction evidence="6">
        <text>orotidine 5'-phosphate + diphosphate = orotate + 5-phospho-alpha-D-ribose 1-diphosphate</text>
        <dbReference type="Rhea" id="RHEA:10380"/>
        <dbReference type="ChEBI" id="CHEBI:30839"/>
        <dbReference type="ChEBI" id="CHEBI:33019"/>
        <dbReference type="ChEBI" id="CHEBI:57538"/>
        <dbReference type="ChEBI" id="CHEBI:58017"/>
        <dbReference type="EC" id="2.4.2.10"/>
    </reaction>
</comment>
<comment type="function">
    <text evidence="6">Catalyzes the transfer of a ribosyl phosphate group from 5-phosphoribose 1-diphosphate to orotate, leading to the formation of orotidine monophosphate (OMP).</text>
</comment>
<dbReference type="Pfam" id="PF00156">
    <property type="entry name" value="Pribosyltran"/>
    <property type="match status" value="1"/>
</dbReference>
<evidence type="ECO:0000259" key="7">
    <source>
        <dbReference type="Pfam" id="PF00156"/>
    </source>
</evidence>
<evidence type="ECO:0000256" key="3">
    <source>
        <dbReference type="ARBA" id="ARBA00022676"/>
    </source>
</evidence>